<dbReference type="PROSITE" id="PS00571">
    <property type="entry name" value="AMIDASES"/>
    <property type="match status" value="1"/>
</dbReference>
<feature type="binding site" evidence="6">
    <location>
        <position position="194"/>
    </location>
    <ligand>
        <name>substrate</name>
    </ligand>
</feature>
<evidence type="ECO:0000256" key="3">
    <source>
        <dbReference type="ARBA" id="ARBA00012922"/>
    </source>
</evidence>
<comment type="similarity">
    <text evidence="2">Belongs to the amidase family.</text>
</comment>
<evidence type="ECO:0000256" key="4">
    <source>
        <dbReference type="ARBA" id="ARBA00022801"/>
    </source>
</evidence>
<dbReference type="SUPFAM" id="SSF75304">
    <property type="entry name" value="Amidase signature (AS) enzymes"/>
    <property type="match status" value="1"/>
</dbReference>
<reference evidence="8" key="1">
    <citation type="journal article" date="2019" name="Beilstein J. Org. Chem.">
        <title>Nanangenines: drimane sesquiterpenoids as the dominant metabolite cohort of a novel Australian fungus, Aspergillus nanangensis.</title>
        <authorList>
            <person name="Lacey H.J."/>
            <person name="Gilchrist C.L.M."/>
            <person name="Crombie A."/>
            <person name="Kalaitzis J.A."/>
            <person name="Vuong D."/>
            <person name="Rutledge P.J."/>
            <person name="Turner P."/>
            <person name="Pitt J.I."/>
            <person name="Lacey E."/>
            <person name="Chooi Y.H."/>
            <person name="Piggott A.M."/>
        </authorList>
    </citation>
    <scope>NUCLEOTIDE SEQUENCE</scope>
    <source>
        <strain evidence="8">MST-FP2251</strain>
    </source>
</reference>
<evidence type="ECO:0000259" key="7">
    <source>
        <dbReference type="Pfam" id="PF01425"/>
    </source>
</evidence>
<keyword evidence="4" id="KW-0378">Hydrolase</keyword>
<evidence type="ECO:0000256" key="2">
    <source>
        <dbReference type="ARBA" id="ARBA00009199"/>
    </source>
</evidence>
<feature type="active site" description="Charge relay system" evidence="5">
    <location>
        <position position="144"/>
    </location>
</feature>
<dbReference type="Pfam" id="PF01425">
    <property type="entry name" value="Amidase"/>
    <property type="match status" value="1"/>
</dbReference>
<dbReference type="PANTHER" id="PTHR46072">
    <property type="entry name" value="AMIDASE-RELATED-RELATED"/>
    <property type="match status" value="1"/>
</dbReference>
<dbReference type="InterPro" id="IPR036928">
    <property type="entry name" value="AS_sf"/>
</dbReference>
<keyword evidence="9" id="KW-1185">Reference proteome</keyword>
<sequence length="533" mass="57855">MTIEMNNPPRTWEEIVEKKRLEAFNKIPEAWRLPAHYTDRVNEDACWNVLNVPRECCILTDRELQITEEYDAVALVEAISGACFTAEEVAVAFCKRAAIAQQLTRCLTETFFDEAIEHARGLDQFFREHGKVKGPLHGLPISMKDSFCVKGHEATVGFVSFIGKSTATTNSPLVDILLESGAVLYVKTNIPQTMMTADSENNIFGRVLNPHKLCLGAGGSSGGEGALVAMRGSILGVGTDIAGSVRIPALCCGVFGFKPTAGRIPYGGQSSGNRKGNPGIQPCAGPLATSFRDMAFFMDAVLSARPWDSDPTALAVPWKTATAKKSVLNIGVVGEDTTTYPFHSAVARTLSSAVEVLKQAGHRLIPLDTAPPIVAEAAALSFKLFALDNSRTPRQHIDASGEPPVRSLTDSLPDYSVRRFSLEDLFDFNAQRAEIAARWHRVWLENDLDAIIMPGHRKTASQHDTYGHPVYTVVWNLVDWPACSVPYGKVDASVDLDSDFVDGAPCSVQVVGRRFQDEELLAVAGVIASSLHG</sequence>
<dbReference type="PIRSF" id="PIRSF001221">
    <property type="entry name" value="Amidase_fungi"/>
    <property type="match status" value="1"/>
</dbReference>
<evidence type="ECO:0000313" key="8">
    <source>
        <dbReference type="EMBL" id="KAF9888309.1"/>
    </source>
</evidence>
<dbReference type="PANTHER" id="PTHR46072:SF5">
    <property type="entry name" value="GENERAL AMIDASE-C"/>
    <property type="match status" value="1"/>
</dbReference>
<dbReference type="Gene3D" id="3.90.1300.10">
    <property type="entry name" value="Amidase signature (AS) domain"/>
    <property type="match status" value="1"/>
</dbReference>
<feature type="binding site" evidence="6">
    <location>
        <begin position="241"/>
        <end position="244"/>
    </location>
    <ligand>
        <name>substrate</name>
    </ligand>
</feature>
<dbReference type="EMBL" id="VCAU01000048">
    <property type="protein sequence ID" value="KAF9888309.1"/>
    <property type="molecule type" value="Genomic_DNA"/>
</dbReference>
<evidence type="ECO:0000256" key="1">
    <source>
        <dbReference type="ARBA" id="ARBA00001311"/>
    </source>
</evidence>
<dbReference type="AlphaFoldDB" id="A0AAD4CKQ1"/>
<dbReference type="InterPro" id="IPR023631">
    <property type="entry name" value="Amidase_dom"/>
</dbReference>
<feature type="active site" description="Acyl-ester intermediate" evidence="5">
    <location>
        <position position="244"/>
    </location>
</feature>
<evidence type="ECO:0000256" key="6">
    <source>
        <dbReference type="PIRSR" id="PIRSR001221-2"/>
    </source>
</evidence>
<dbReference type="GO" id="GO:0004040">
    <property type="term" value="F:amidase activity"/>
    <property type="evidence" value="ECO:0007669"/>
    <property type="project" value="UniProtKB-EC"/>
</dbReference>
<feature type="domain" description="Amidase" evidence="7">
    <location>
        <begin position="89"/>
        <end position="521"/>
    </location>
</feature>
<reference evidence="8" key="2">
    <citation type="submission" date="2020-02" db="EMBL/GenBank/DDBJ databases">
        <authorList>
            <person name="Gilchrist C.L.M."/>
            <person name="Chooi Y.-H."/>
        </authorList>
    </citation>
    <scope>NUCLEOTIDE SEQUENCE</scope>
    <source>
        <strain evidence="8">MST-FP2251</strain>
    </source>
</reference>
<feature type="active site" description="Charge relay system" evidence="5">
    <location>
        <position position="220"/>
    </location>
</feature>
<accession>A0AAD4CKQ1</accession>
<comment type="catalytic activity">
    <reaction evidence="1">
        <text>a monocarboxylic acid amide + H2O = a monocarboxylate + NH4(+)</text>
        <dbReference type="Rhea" id="RHEA:12020"/>
        <dbReference type="ChEBI" id="CHEBI:15377"/>
        <dbReference type="ChEBI" id="CHEBI:28938"/>
        <dbReference type="ChEBI" id="CHEBI:35757"/>
        <dbReference type="ChEBI" id="CHEBI:83628"/>
        <dbReference type="EC" id="3.5.1.4"/>
    </reaction>
</comment>
<comment type="caution">
    <text evidence="8">The sequence shown here is derived from an EMBL/GenBank/DDBJ whole genome shotgun (WGS) entry which is preliminary data.</text>
</comment>
<dbReference type="EC" id="3.5.1.4" evidence="3"/>
<proteinExistence type="inferred from homology"/>
<dbReference type="Proteomes" id="UP001194746">
    <property type="component" value="Unassembled WGS sequence"/>
</dbReference>
<organism evidence="8 9">
    <name type="scientific">Aspergillus nanangensis</name>
    <dbReference type="NCBI Taxonomy" id="2582783"/>
    <lineage>
        <taxon>Eukaryota</taxon>
        <taxon>Fungi</taxon>
        <taxon>Dikarya</taxon>
        <taxon>Ascomycota</taxon>
        <taxon>Pezizomycotina</taxon>
        <taxon>Eurotiomycetes</taxon>
        <taxon>Eurotiomycetidae</taxon>
        <taxon>Eurotiales</taxon>
        <taxon>Aspergillaceae</taxon>
        <taxon>Aspergillus</taxon>
        <taxon>Aspergillus subgen. Circumdati</taxon>
    </lineage>
</organism>
<protein>
    <recommendedName>
        <fullName evidence="3">amidase</fullName>
        <ecNumber evidence="3">3.5.1.4</ecNumber>
    </recommendedName>
</protein>
<evidence type="ECO:0000313" key="9">
    <source>
        <dbReference type="Proteomes" id="UP001194746"/>
    </source>
</evidence>
<dbReference type="InterPro" id="IPR020556">
    <property type="entry name" value="Amidase_CS"/>
</dbReference>
<name>A0AAD4CKQ1_ASPNN</name>
<gene>
    <name evidence="8" type="ORF">FE257_008741</name>
</gene>
<feature type="binding site" evidence="6">
    <location>
        <position position="220"/>
    </location>
    <ligand>
        <name>substrate</name>
    </ligand>
</feature>
<evidence type="ECO:0000256" key="5">
    <source>
        <dbReference type="PIRSR" id="PIRSR001221-1"/>
    </source>
</evidence>